<keyword evidence="1 2" id="KW-0460">Magnesium</keyword>
<comment type="cofactor">
    <cofactor evidence="2">
        <name>Mg(2+)</name>
        <dbReference type="ChEBI" id="CHEBI:18420"/>
    </cofactor>
</comment>
<keyword evidence="4" id="KW-1185">Reference proteome</keyword>
<sequence>MKFKKVIVPSLIIATLLILTGCSTKKSANFEPISKTDFLMDTVVTIKIYDKNDEKIMDKVFDRLKEIENRMSATIDSSDVNRVNQEAGINPVEVHDDVYYVIKTAKYYAEISKGAYDPTIGPLVELWNIKGDEKERDLIPSDKEIKEKKALVDYKKLEILEDNKVFLKEKGMKINLGGIVKGYAADEVKRILIENEVNSAIIDLGGNIYALGEKTDGSQWKIGIQNPFEFTGNYLGILEVKDKTIVTSGDYERYFEHNGKRYHHIIDVKTGYPTDNEVTGVSIVSDKSIDGDALSTTLFVLGVDEGMKLVNSLNGVEAIFISKDKIIHIPSKLDNNFKLKEGNSNFNIKEY</sequence>
<evidence type="ECO:0000256" key="2">
    <source>
        <dbReference type="RuleBase" id="RU363002"/>
    </source>
</evidence>
<organism evidence="3 4">
    <name type="scientific">Tissierella simiarum</name>
    <dbReference type="NCBI Taxonomy" id="2841534"/>
    <lineage>
        <taxon>Bacteria</taxon>
        <taxon>Bacillati</taxon>
        <taxon>Bacillota</taxon>
        <taxon>Tissierellia</taxon>
        <taxon>Tissierellales</taxon>
        <taxon>Tissierellaceae</taxon>
        <taxon>Tissierella</taxon>
    </lineage>
</organism>
<keyword evidence="2" id="KW-0449">Lipoprotein</keyword>
<evidence type="ECO:0000313" key="3">
    <source>
        <dbReference type="EMBL" id="MBU5440022.1"/>
    </source>
</evidence>
<accession>A0ABS6EB60</accession>
<dbReference type="PIRSF" id="PIRSF006268">
    <property type="entry name" value="ApbE"/>
    <property type="match status" value="1"/>
</dbReference>
<reference evidence="3 4" key="1">
    <citation type="submission" date="2021-06" db="EMBL/GenBank/DDBJ databases">
        <authorList>
            <person name="Sun Q."/>
            <person name="Li D."/>
        </authorList>
    </citation>
    <scope>NUCLEOTIDE SEQUENCE [LARGE SCALE GENOMIC DNA]</scope>
    <source>
        <strain evidence="3 4">MSJ-40</strain>
    </source>
</reference>
<comment type="subcellular location">
    <subcellularLocation>
        <location evidence="2">Cell inner membrane</location>
        <topology evidence="2">Lipid-anchor</topology>
        <orientation evidence="2">Periplasmic side</orientation>
    </subcellularLocation>
</comment>
<keyword evidence="1 2" id="KW-0274">FAD</keyword>
<proteinExistence type="inferred from homology"/>
<keyword evidence="2" id="KW-0997">Cell inner membrane</keyword>
<dbReference type="InterPro" id="IPR024932">
    <property type="entry name" value="ApbE"/>
</dbReference>
<dbReference type="PANTHER" id="PTHR30040">
    <property type="entry name" value="THIAMINE BIOSYNTHESIS LIPOPROTEIN APBE"/>
    <property type="match status" value="1"/>
</dbReference>
<protein>
    <recommendedName>
        <fullName evidence="1 2">FAD:protein FMN transferase</fullName>
        <ecNumber evidence="1 2">2.7.1.180</ecNumber>
    </recommendedName>
    <alternativeName>
        <fullName evidence="1">Flavin transferase</fullName>
    </alternativeName>
</protein>
<dbReference type="PANTHER" id="PTHR30040:SF2">
    <property type="entry name" value="FAD:PROTEIN FMN TRANSFERASE"/>
    <property type="match status" value="1"/>
</dbReference>
<dbReference type="Pfam" id="PF02424">
    <property type="entry name" value="ApbE"/>
    <property type="match status" value="1"/>
</dbReference>
<dbReference type="EMBL" id="JAHLPM010000023">
    <property type="protein sequence ID" value="MBU5440022.1"/>
    <property type="molecule type" value="Genomic_DNA"/>
</dbReference>
<comment type="caution">
    <text evidence="3">The sequence shown here is derived from an EMBL/GenBank/DDBJ whole genome shotgun (WGS) entry which is preliminary data.</text>
</comment>
<keyword evidence="1 2" id="KW-0808">Transferase</keyword>
<keyword evidence="2" id="KW-1003">Cell membrane</keyword>
<gene>
    <name evidence="3" type="ORF">KQI42_18600</name>
</gene>
<evidence type="ECO:0000256" key="1">
    <source>
        <dbReference type="PIRNR" id="PIRNR006268"/>
    </source>
</evidence>
<keyword evidence="1 2" id="KW-0285">Flavoprotein</keyword>
<dbReference type="GO" id="GO:0016740">
    <property type="term" value="F:transferase activity"/>
    <property type="evidence" value="ECO:0007669"/>
    <property type="project" value="UniProtKB-KW"/>
</dbReference>
<name>A0ABS6EB60_9FIRM</name>
<keyword evidence="2" id="KW-0472">Membrane</keyword>
<dbReference type="EC" id="2.7.1.180" evidence="1 2"/>
<dbReference type="Proteomes" id="UP000749471">
    <property type="component" value="Unassembled WGS sequence"/>
</dbReference>
<comment type="catalytic activity">
    <reaction evidence="1 2">
        <text>L-threonyl-[protein] + FAD = FMN-L-threonyl-[protein] + AMP + H(+)</text>
        <dbReference type="Rhea" id="RHEA:36847"/>
        <dbReference type="Rhea" id="RHEA-COMP:11060"/>
        <dbReference type="Rhea" id="RHEA-COMP:11061"/>
        <dbReference type="ChEBI" id="CHEBI:15378"/>
        <dbReference type="ChEBI" id="CHEBI:30013"/>
        <dbReference type="ChEBI" id="CHEBI:57692"/>
        <dbReference type="ChEBI" id="CHEBI:74257"/>
        <dbReference type="ChEBI" id="CHEBI:456215"/>
        <dbReference type="EC" id="2.7.1.180"/>
    </reaction>
</comment>
<dbReference type="RefSeq" id="WP_216521957.1">
    <property type="nucleotide sequence ID" value="NZ_JAHLPM010000023.1"/>
</dbReference>
<comment type="similarity">
    <text evidence="1 2">Belongs to the ApbE family.</text>
</comment>
<evidence type="ECO:0000313" key="4">
    <source>
        <dbReference type="Proteomes" id="UP000749471"/>
    </source>
</evidence>
<keyword evidence="1 2" id="KW-0479">Metal-binding</keyword>
<dbReference type="PROSITE" id="PS51257">
    <property type="entry name" value="PROKAR_LIPOPROTEIN"/>
    <property type="match status" value="1"/>
</dbReference>
<comment type="function">
    <text evidence="2">Flavin transferase that catalyzes the transfer of the FMN moiety of FAD and its covalent binding to the hydroxyl group of a threonine residue in a target flavoprotein.</text>
</comment>